<name>A0A2Z6DX91_HYDTE</name>
<evidence type="ECO:0000259" key="3">
    <source>
        <dbReference type="PROSITE" id="PS50977"/>
    </source>
</evidence>
<evidence type="ECO:0000313" key="4">
    <source>
        <dbReference type="EMBL" id="BBD76949.1"/>
    </source>
</evidence>
<dbReference type="EMBL" id="AP018558">
    <property type="protein sequence ID" value="BBD76949.1"/>
    <property type="molecule type" value="Genomic_DNA"/>
</dbReference>
<dbReference type="PANTHER" id="PTHR30055">
    <property type="entry name" value="HTH-TYPE TRANSCRIPTIONAL REGULATOR RUTR"/>
    <property type="match status" value="1"/>
</dbReference>
<gene>
    <name evidence="4" type="ORF">HPTL_0681</name>
</gene>
<evidence type="ECO:0000256" key="2">
    <source>
        <dbReference type="PROSITE-ProRule" id="PRU00335"/>
    </source>
</evidence>
<dbReference type="Pfam" id="PF00440">
    <property type="entry name" value="TetR_N"/>
    <property type="match status" value="1"/>
</dbReference>
<dbReference type="PRINTS" id="PR00455">
    <property type="entry name" value="HTHTETR"/>
</dbReference>
<dbReference type="PROSITE" id="PS50977">
    <property type="entry name" value="HTH_TETR_2"/>
    <property type="match status" value="1"/>
</dbReference>
<dbReference type="AlphaFoldDB" id="A0A2Z6DX91"/>
<dbReference type="Pfam" id="PF17939">
    <property type="entry name" value="TetR_C_30"/>
    <property type="match status" value="1"/>
</dbReference>
<accession>A0A2Z6DX91</accession>
<dbReference type="PROSITE" id="PS01081">
    <property type="entry name" value="HTH_TETR_1"/>
    <property type="match status" value="1"/>
</dbReference>
<proteinExistence type="predicted"/>
<dbReference type="InterPro" id="IPR041586">
    <property type="entry name" value="PsrA_TetR_C"/>
</dbReference>
<dbReference type="InterPro" id="IPR001647">
    <property type="entry name" value="HTH_TetR"/>
</dbReference>
<feature type="DNA-binding region" description="H-T-H motif" evidence="2">
    <location>
        <begin position="43"/>
        <end position="62"/>
    </location>
</feature>
<dbReference type="KEGG" id="htl:HPTL_0681"/>
<sequence length="231" mass="26102">MLMAKNTRGSQRAQAVSGEVDTRERILNVAEALFAEHGFDGASMRMITAAAGVNLAAVNYHFGSKEKLIEEIFRRRLVWLNELRRQRLDQLQLEAEKLGKSVRPSRILEAFFGSLFDLAREPGGEAFLRLLGRTLTDPSSFVRRVLAAEYGDVLERYLQALYASVPDVPHEEILWRFHFMLGAVSYAIAGVDALQLFAGEHFDDRNLDHLRERLISFLIGGLRAPLPQFSD</sequence>
<dbReference type="InterPro" id="IPR036271">
    <property type="entry name" value="Tet_transcr_reg_TetR-rel_C_sf"/>
</dbReference>
<organism evidence="4 5">
    <name type="scientific">Hydrogenophilus thermoluteolus</name>
    <name type="common">Pseudomonas hydrogenothermophila</name>
    <dbReference type="NCBI Taxonomy" id="297"/>
    <lineage>
        <taxon>Bacteria</taxon>
        <taxon>Pseudomonadati</taxon>
        <taxon>Pseudomonadota</taxon>
        <taxon>Hydrogenophilia</taxon>
        <taxon>Hydrogenophilales</taxon>
        <taxon>Hydrogenophilaceae</taxon>
        <taxon>Hydrogenophilus</taxon>
    </lineage>
</organism>
<keyword evidence="5" id="KW-1185">Reference proteome</keyword>
<reference evidence="4 5" key="1">
    <citation type="submission" date="2018-04" db="EMBL/GenBank/DDBJ databases">
        <title>Complete genome sequence of Hydrogenophilus thermoluteolus TH-1.</title>
        <authorList>
            <person name="Arai H."/>
        </authorList>
    </citation>
    <scope>NUCLEOTIDE SEQUENCE [LARGE SCALE GENOMIC DNA]</scope>
    <source>
        <strain evidence="4 5">TH-1</strain>
    </source>
</reference>
<dbReference type="PANTHER" id="PTHR30055:SF235">
    <property type="entry name" value="TRANSCRIPTIONAL REGULATORY PROTEIN"/>
    <property type="match status" value="1"/>
</dbReference>
<evidence type="ECO:0000256" key="1">
    <source>
        <dbReference type="ARBA" id="ARBA00023125"/>
    </source>
</evidence>
<dbReference type="InterPro" id="IPR009057">
    <property type="entry name" value="Homeodomain-like_sf"/>
</dbReference>
<dbReference type="SUPFAM" id="SSF46689">
    <property type="entry name" value="Homeodomain-like"/>
    <property type="match status" value="1"/>
</dbReference>
<feature type="domain" description="HTH tetR-type" evidence="3">
    <location>
        <begin position="20"/>
        <end position="80"/>
    </location>
</feature>
<dbReference type="GO" id="GO:0000976">
    <property type="term" value="F:transcription cis-regulatory region binding"/>
    <property type="evidence" value="ECO:0007669"/>
    <property type="project" value="TreeGrafter"/>
</dbReference>
<protein>
    <submittedName>
        <fullName evidence="4">Transcriptional regulator, TetR family</fullName>
    </submittedName>
</protein>
<dbReference type="Proteomes" id="UP000262004">
    <property type="component" value="Chromosome"/>
</dbReference>
<dbReference type="Gene3D" id="1.10.357.10">
    <property type="entry name" value="Tetracycline Repressor, domain 2"/>
    <property type="match status" value="1"/>
</dbReference>
<evidence type="ECO:0000313" key="5">
    <source>
        <dbReference type="Proteomes" id="UP000262004"/>
    </source>
</evidence>
<dbReference type="SUPFAM" id="SSF48498">
    <property type="entry name" value="Tetracyclin repressor-like, C-terminal domain"/>
    <property type="match status" value="1"/>
</dbReference>
<dbReference type="InterPro" id="IPR050109">
    <property type="entry name" value="HTH-type_TetR-like_transc_reg"/>
</dbReference>
<dbReference type="GO" id="GO:0003700">
    <property type="term" value="F:DNA-binding transcription factor activity"/>
    <property type="evidence" value="ECO:0007669"/>
    <property type="project" value="TreeGrafter"/>
</dbReference>
<keyword evidence="1 2" id="KW-0238">DNA-binding</keyword>
<dbReference type="InterPro" id="IPR023772">
    <property type="entry name" value="DNA-bd_HTH_TetR-type_CS"/>
</dbReference>